<feature type="signal peptide" evidence="1">
    <location>
        <begin position="1"/>
        <end position="24"/>
    </location>
</feature>
<dbReference type="InterPro" id="IPR000801">
    <property type="entry name" value="Esterase-like"/>
</dbReference>
<evidence type="ECO:0000313" key="2">
    <source>
        <dbReference type="EMBL" id="GGG67094.1"/>
    </source>
</evidence>
<organism evidence="2 3">
    <name type="scientific">Edaphobacter dinghuensis</name>
    <dbReference type="NCBI Taxonomy" id="1560005"/>
    <lineage>
        <taxon>Bacteria</taxon>
        <taxon>Pseudomonadati</taxon>
        <taxon>Acidobacteriota</taxon>
        <taxon>Terriglobia</taxon>
        <taxon>Terriglobales</taxon>
        <taxon>Acidobacteriaceae</taxon>
        <taxon>Edaphobacter</taxon>
    </lineage>
</organism>
<evidence type="ECO:0000313" key="3">
    <source>
        <dbReference type="Proteomes" id="UP000647241"/>
    </source>
</evidence>
<reference evidence="2" key="1">
    <citation type="journal article" date="2014" name="Int. J. Syst. Evol. Microbiol.">
        <title>Complete genome sequence of Corynebacterium casei LMG S-19264T (=DSM 44701T), isolated from a smear-ripened cheese.</title>
        <authorList>
            <consortium name="US DOE Joint Genome Institute (JGI-PGF)"/>
            <person name="Walter F."/>
            <person name="Albersmeier A."/>
            <person name="Kalinowski J."/>
            <person name="Ruckert C."/>
        </authorList>
    </citation>
    <scope>NUCLEOTIDE SEQUENCE</scope>
    <source>
        <strain evidence="2">CGMCC 1.12997</strain>
    </source>
</reference>
<keyword evidence="3" id="KW-1185">Reference proteome</keyword>
<dbReference type="PANTHER" id="PTHR48098">
    <property type="entry name" value="ENTEROCHELIN ESTERASE-RELATED"/>
    <property type="match status" value="1"/>
</dbReference>
<name>A0A917LZB0_9BACT</name>
<dbReference type="RefSeq" id="WP_188552659.1">
    <property type="nucleotide sequence ID" value="NZ_BMGT01000001.1"/>
</dbReference>
<accession>A0A917LZB0</accession>
<dbReference type="InterPro" id="IPR029058">
    <property type="entry name" value="AB_hydrolase_fold"/>
</dbReference>
<sequence>MKTQKKQFVTMFCTLILSAVSAVAQSNGSKSQIVERVIHSKNFEGNKIGVSADRRLAVYLPAGYDGSSKRYPVLYFFPSPIDGYQTLFDKSGAQALFDRAIARGTVRSFILVSVDMTTPLGASWFVNSPVTGNWEDFVVQELVPYVDANFRTISARDARGLVGQHMGAYGAIRIGMTHADVFGSVYGMNPVGTGSGVQIMDSRPNWDLLAHATSLDEVKKDGFSAIFTSIFQAHLPNPEKPPLYVDLPAHREGGKLVIDSKLTARLRDSFFLESMIPQYADNLKTLRGFKFDWSRNDAIWDHVYSNQAFTHKLNEFGIMHEAEEYNGLWDADPYWGAEGRVIADVLPFFQQHLEF</sequence>
<protein>
    <submittedName>
        <fullName evidence="2">Esterase</fullName>
    </submittedName>
</protein>
<keyword evidence="1" id="KW-0732">Signal</keyword>
<proteinExistence type="predicted"/>
<evidence type="ECO:0000256" key="1">
    <source>
        <dbReference type="SAM" id="SignalP"/>
    </source>
</evidence>
<gene>
    <name evidence="2" type="ORF">GCM10011585_06220</name>
</gene>
<dbReference type="InterPro" id="IPR050583">
    <property type="entry name" value="Mycobacterial_A85_antigen"/>
</dbReference>
<feature type="chain" id="PRO_5038139140" evidence="1">
    <location>
        <begin position="25"/>
        <end position="355"/>
    </location>
</feature>
<dbReference type="EMBL" id="BMGT01000001">
    <property type="protein sequence ID" value="GGG67094.1"/>
    <property type="molecule type" value="Genomic_DNA"/>
</dbReference>
<dbReference type="Gene3D" id="3.40.50.1820">
    <property type="entry name" value="alpha/beta hydrolase"/>
    <property type="match status" value="1"/>
</dbReference>
<dbReference type="SUPFAM" id="SSF53474">
    <property type="entry name" value="alpha/beta-Hydrolases"/>
    <property type="match status" value="1"/>
</dbReference>
<dbReference type="AlphaFoldDB" id="A0A917LZB0"/>
<comment type="caution">
    <text evidence="2">The sequence shown here is derived from an EMBL/GenBank/DDBJ whole genome shotgun (WGS) entry which is preliminary data.</text>
</comment>
<reference evidence="2" key="2">
    <citation type="submission" date="2020-09" db="EMBL/GenBank/DDBJ databases">
        <authorList>
            <person name="Sun Q."/>
            <person name="Zhou Y."/>
        </authorList>
    </citation>
    <scope>NUCLEOTIDE SEQUENCE</scope>
    <source>
        <strain evidence="2">CGMCC 1.12997</strain>
    </source>
</reference>
<dbReference type="Pfam" id="PF00756">
    <property type="entry name" value="Esterase"/>
    <property type="match status" value="1"/>
</dbReference>
<dbReference type="Proteomes" id="UP000647241">
    <property type="component" value="Unassembled WGS sequence"/>
</dbReference>